<name>A0A2G3A463_CAPAN</name>
<dbReference type="PANTHER" id="PTHR34723:SF8">
    <property type="entry name" value="PROTEIN CBG17025"/>
    <property type="match status" value="1"/>
</dbReference>
<accession>A0A2G3A463</accession>
<protein>
    <submittedName>
        <fullName evidence="1">Uncharacterized protein</fullName>
    </submittedName>
</protein>
<dbReference type="EMBL" id="AYRZ02000002">
    <property type="protein sequence ID" value="PHT89026.1"/>
    <property type="molecule type" value="Genomic_DNA"/>
</dbReference>
<reference evidence="1 2" key="2">
    <citation type="journal article" date="2017" name="Genome Biol.">
        <title>New reference genome sequences of hot pepper reveal the massive evolution of plant disease-resistance genes by retroduplication.</title>
        <authorList>
            <person name="Kim S."/>
            <person name="Park J."/>
            <person name="Yeom S.I."/>
            <person name="Kim Y.M."/>
            <person name="Seo E."/>
            <person name="Kim K.T."/>
            <person name="Kim M.S."/>
            <person name="Lee J.M."/>
            <person name="Cheong K."/>
            <person name="Shin H.S."/>
            <person name="Kim S.B."/>
            <person name="Han K."/>
            <person name="Lee J."/>
            <person name="Park M."/>
            <person name="Lee H.A."/>
            <person name="Lee H.Y."/>
            <person name="Lee Y."/>
            <person name="Oh S."/>
            <person name="Lee J.H."/>
            <person name="Choi E."/>
            <person name="Choi E."/>
            <person name="Lee S.E."/>
            <person name="Jeon J."/>
            <person name="Kim H."/>
            <person name="Choi G."/>
            <person name="Song H."/>
            <person name="Lee J."/>
            <person name="Lee S.C."/>
            <person name="Kwon J.K."/>
            <person name="Lee H.Y."/>
            <person name="Koo N."/>
            <person name="Hong Y."/>
            <person name="Kim R.W."/>
            <person name="Kang W.H."/>
            <person name="Huh J.H."/>
            <person name="Kang B.C."/>
            <person name="Yang T.J."/>
            <person name="Lee Y.H."/>
            <person name="Bennetzen J.L."/>
            <person name="Choi D."/>
        </authorList>
    </citation>
    <scope>NUCLEOTIDE SEQUENCE [LARGE SCALE GENOMIC DNA]</scope>
    <source>
        <strain evidence="2">cv. CM334</strain>
    </source>
</reference>
<gene>
    <name evidence="1" type="ORF">T459_04139</name>
</gene>
<comment type="caution">
    <text evidence="1">The sequence shown here is derived from an EMBL/GenBank/DDBJ whole genome shotgun (WGS) entry which is preliminary data.</text>
</comment>
<dbReference type="AlphaFoldDB" id="A0A2G3A463"/>
<sequence length="351" mass="38734">MRLRQVNRCVGANHTVPNLGCMGAMVYGAMVPWYHGARCLGAMVRGALVTWCHGTRCLAAMVPWCALPWCLGAMVCSTVVTWCHGALVPWLHGARCRGALIQPTRQRHYHGAKHAIPSLACMVSIVCDSMVRGALVPWCGVPWYVVPWSHGARCHGYLISCLTIWNEVQTTLKKQEAKSGEAMLRKMIGLEKEGQTGATKGRILVDHGSKATMPLTIPRHLFKSSVKDSTHRSMEIVLQGSHHDPSTMMLSQRYMPLGAEAPTVSLLIDAGITRAWPTQKGVDGLKASATIIYKEHRIGKIRADEEAMPTASTAYENPDRHSWTKTSHDEARKVWDMGVAFRFTSHTECEG</sequence>
<proteinExistence type="predicted"/>
<evidence type="ECO:0000313" key="1">
    <source>
        <dbReference type="EMBL" id="PHT89026.1"/>
    </source>
</evidence>
<organism evidence="1 2">
    <name type="scientific">Capsicum annuum</name>
    <name type="common">Capsicum pepper</name>
    <dbReference type="NCBI Taxonomy" id="4072"/>
    <lineage>
        <taxon>Eukaryota</taxon>
        <taxon>Viridiplantae</taxon>
        <taxon>Streptophyta</taxon>
        <taxon>Embryophyta</taxon>
        <taxon>Tracheophyta</taxon>
        <taxon>Spermatophyta</taxon>
        <taxon>Magnoliopsida</taxon>
        <taxon>eudicotyledons</taxon>
        <taxon>Gunneridae</taxon>
        <taxon>Pentapetalae</taxon>
        <taxon>asterids</taxon>
        <taxon>lamiids</taxon>
        <taxon>Solanales</taxon>
        <taxon>Solanaceae</taxon>
        <taxon>Solanoideae</taxon>
        <taxon>Capsiceae</taxon>
        <taxon>Capsicum</taxon>
    </lineage>
</organism>
<dbReference type="PANTHER" id="PTHR34723">
    <property type="entry name" value="PROTEIN CBG17025"/>
    <property type="match status" value="1"/>
</dbReference>
<reference evidence="1 2" key="1">
    <citation type="journal article" date="2014" name="Nat. Genet.">
        <title>Genome sequence of the hot pepper provides insights into the evolution of pungency in Capsicum species.</title>
        <authorList>
            <person name="Kim S."/>
            <person name="Park M."/>
            <person name="Yeom S.I."/>
            <person name="Kim Y.M."/>
            <person name="Lee J.M."/>
            <person name="Lee H.A."/>
            <person name="Seo E."/>
            <person name="Choi J."/>
            <person name="Cheong K."/>
            <person name="Kim K.T."/>
            <person name="Jung K."/>
            <person name="Lee G.W."/>
            <person name="Oh S.K."/>
            <person name="Bae C."/>
            <person name="Kim S.B."/>
            <person name="Lee H.Y."/>
            <person name="Kim S.Y."/>
            <person name="Kim M.S."/>
            <person name="Kang B.C."/>
            <person name="Jo Y.D."/>
            <person name="Yang H.B."/>
            <person name="Jeong H.J."/>
            <person name="Kang W.H."/>
            <person name="Kwon J.K."/>
            <person name="Shin C."/>
            <person name="Lim J.Y."/>
            <person name="Park J.H."/>
            <person name="Huh J.H."/>
            <person name="Kim J.S."/>
            <person name="Kim B.D."/>
            <person name="Cohen O."/>
            <person name="Paran I."/>
            <person name="Suh M.C."/>
            <person name="Lee S.B."/>
            <person name="Kim Y.K."/>
            <person name="Shin Y."/>
            <person name="Noh S.J."/>
            <person name="Park J."/>
            <person name="Seo Y.S."/>
            <person name="Kwon S.Y."/>
            <person name="Kim H.A."/>
            <person name="Park J.M."/>
            <person name="Kim H.J."/>
            <person name="Choi S.B."/>
            <person name="Bosland P.W."/>
            <person name="Reeves G."/>
            <person name="Jo S.H."/>
            <person name="Lee B.W."/>
            <person name="Cho H.T."/>
            <person name="Choi H.S."/>
            <person name="Lee M.S."/>
            <person name="Yu Y."/>
            <person name="Do Choi Y."/>
            <person name="Park B.S."/>
            <person name="van Deynze A."/>
            <person name="Ashrafi H."/>
            <person name="Hill T."/>
            <person name="Kim W.T."/>
            <person name="Pai H.S."/>
            <person name="Ahn H.K."/>
            <person name="Yeam I."/>
            <person name="Giovannoni J.J."/>
            <person name="Rose J.K."/>
            <person name="Sorensen I."/>
            <person name="Lee S.J."/>
            <person name="Kim R.W."/>
            <person name="Choi I.Y."/>
            <person name="Choi B.S."/>
            <person name="Lim J.S."/>
            <person name="Lee Y.H."/>
            <person name="Choi D."/>
        </authorList>
    </citation>
    <scope>NUCLEOTIDE SEQUENCE [LARGE SCALE GENOMIC DNA]</scope>
    <source>
        <strain evidence="2">cv. CM334</strain>
    </source>
</reference>
<keyword evidence="2" id="KW-1185">Reference proteome</keyword>
<dbReference type="Proteomes" id="UP000222542">
    <property type="component" value="Unassembled WGS sequence"/>
</dbReference>
<evidence type="ECO:0000313" key="2">
    <source>
        <dbReference type="Proteomes" id="UP000222542"/>
    </source>
</evidence>
<dbReference type="Gramene" id="PHT89026">
    <property type="protein sequence ID" value="PHT89026"/>
    <property type="gene ID" value="T459_04139"/>
</dbReference>